<feature type="transmembrane region" description="Helical" evidence="15">
    <location>
        <begin position="123"/>
        <end position="142"/>
    </location>
</feature>
<dbReference type="SMART" id="SM00448">
    <property type="entry name" value="REC"/>
    <property type="match status" value="2"/>
</dbReference>
<evidence type="ECO:0000256" key="15">
    <source>
        <dbReference type="SAM" id="Phobius"/>
    </source>
</evidence>
<feature type="modified residue" description="4-aspartylphosphate" evidence="14">
    <location>
        <position position="706"/>
    </location>
</feature>
<evidence type="ECO:0000256" key="5">
    <source>
        <dbReference type="ARBA" id="ARBA00022553"/>
    </source>
</evidence>
<dbReference type="PROSITE" id="PS50109">
    <property type="entry name" value="HIS_KIN"/>
    <property type="match status" value="1"/>
</dbReference>
<sequence>MEHFARTSEGSGRSRLSVVAIALCLAVGVFALAGQVTGSRLPAWMIPGAAVTDSATAVSLVLIGLALILTGSPDGSLVPRRIGRTLAAAVAVAGTVELVVHAAGGPPGLGVPLFPEWSTGAAGWDAATAAAVAAMACGVALLDAGTVPATAGALVAVVGLITAGYGLADGDAMAYPTGVGLVAAWVAVLTVRPDRAFARVLTGPGRHTRVPTAAVIAAVVLLAGPAAARSGVVDPATAAVAALVTALFTGLVLEGGATRRDSRTNASEGEQRFHRLVLGAPDAMVIVDERGLITLVNQQTERLFRYRADELVGRPVEVLIPEQFRRNHIRHRHEYLTSPSYRGMGVGLALIGQRSDGSQFPVEISLAPLETEQGVLVSAAIRDTSERRRTERALALARDEALAAVRLKSQFVAMVSHEIRTPMNGVIGLTDLLAETPLNPSQQRYVQSIRASGEALLTIINDILDFSKIEAGKVELVDTDFALDQVLTEVVHAAAEAARDKDVDVIAYYPPSLPVAVRGDAGRLRQALLNLLGNAVKFTERGSVVLRAQPLPGDDEDGRVRVGFAVDDTGIGIAPADLPSLYEPFSQVEAASNRRFGGTGLGLTITRQLVELMGGELEVTSEPGRGSRFCFTLAFDSRPDADEPAPRALSGRRLLLVCEHPAGRDLIVEHSRAWGMVPEVEADVGAALDLLHAACRDEPFDVVAIDQQLAGRGTADLTAAIANDENLSDMVTVVLTSGSYLDEQRAIKAGATAVLPKPINPAQLQECLVTALDPTARNAVGATPVPVQRDRTEAGKGTILLAEDNEINQMVAVGILTKLGYQVDIAGNGLEVLALVDAKPYVAILMDCQMPQMDGFTATAELRRRPTHDELPPIIAMTAGALAADKQACLAAGMDDYVAKPVDPVTLRNTLEKWTQRHRGHLGRRGVGPS</sequence>
<dbReference type="EC" id="2.7.13.3" evidence="4"/>
<feature type="domain" description="Response regulatory" evidence="17">
    <location>
        <begin position="653"/>
        <end position="772"/>
    </location>
</feature>
<evidence type="ECO:0000256" key="3">
    <source>
        <dbReference type="ARBA" id="ARBA00006402"/>
    </source>
</evidence>
<feature type="transmembrane region" description="Helical" evidence="15">
    <location>
        <begin position="44"/>
        <end position="70"/>
    </location>
</feature>
<evidence type="ECO:0000256" key="7">
    <source>
        <dbReference type="ARBA" id="ARBA00022741"/>
    </source>
</evidence>
<evidence type="ECO:0000313" key="21">
    <source>
        <dbReference type="Proteomes" id="UP000542674"/>
    </source>
</evidence>
<keyword evidence="9" id="KW-0067">ATP-binding</keyword>
<dbReference type="Proteomes" id="UP000542674">
    <property type="component" value="Unassembled WGS sequence"/>
</dbReference>
<keyword evidence="15" id="KW-0472">Membrane</keyword>
<feature type="domain" description="Response regulatory" evidence="17">
    <location>
        <begin position="798"/>
        <end position="915"/>
    </location>
</feature>
<dbReference type="InterPro" id="IPR003661">
    <property type="entry name" value="HisK_dim/P_dom"/>
</dbReference>
<evidence type="ECO:0000256" key="13">
    <source>
        <dbReference type="ARBA" id="ARBA00074306"/>
    </source>
</evidence>
<dbReference type="PROSITE" id="PS50112">
    <property type="entry name" value="PAS"/>
    <property type="match status" value="1"/>
</dbReference>
<evidence type="ECO:0000313" key="20">
    <source>
        <dbReference type="EMBL" id="MBB4965519.1"/>
    </source>
</evidence>
<dbReference type="Gene3D" id="3.30.565.10">
    <property type="entry name" value="Histidine kinase-like ATPase, C-terminal domain"/>
    <property type="match status" value="1"/>
</dbReference>
<dbReference type="Gene3D" id="3.40.50.2300">
    <property type="match status" value="2"/>
</dbReference>
<name>A0A7W7T2S6_9PSEU</name>
<feature type="transmembrane region" description="Helical" evidence="15">
    <location>
        <begin position="173"/>
        <end position="191"/>
    </location>
</feature>
<dbReference type="Gene3D" id="1.10.287.130">
    <property type="match status" value="1"/>
</dbReference>
<evidence type="ECO:0000256" key="2">
    <source>
        <dbReference type="ARBA" id="ARBA00004236"/>
    </source>
</evidence>
<evidence type="ECO:0000256" key="12">
    <source>
        <dbReference type="ARBA" id="ARBA00068150"/>
    </source>
</evidence>
<dbReference type="InterPro" id="IPR035965">
    <property type="entry name" value="PAS-like_dom_sf"/>
</dbReference>
<dbReference type="PROSITE" id="PS50113">
    <property type="entry name" value="PAC"/>
    <property type="match status" value="1"/>
</dbReference>
<dbReference type="NCBIfam" id="TIGR00229">
    <property type="entry name" value="sensory_box"/>
    <property type="match status" value="1"/>
</dbReference>
<dbReference type="PANTHER" id="PTHR45339">
    <property type="entry name" value="HYBRID SIGNAL TRANSDUCTION HISTIDINE KINASE J"/>
    <property type="match status" value="1"/>
</dbReference>
<dbReference type="PRINTS" id="PR00344">
    <property type="entry name" value="BCTRLSENSOR"/>
</dbReference>
<evidence type="ECO:0000259" key="18">
    <source>
        <dbReference type="PROSITE" id="PS50112"/>
    </source>
</evidence>
<dbReference type="SUPFAM" id="SSF55785">
    <property type="entry name" value="PYP-like sensor domain (PAS domain)"/>
    <property type="match status" value="1"/>
</dbReference>
<dbReference type="SUPFAM" id="SSF55874">
    <property type="entry name" value="ATPase domain of HSP90 chaperone/DNA topoisomerase II/histidine kinase"/>
    <property type="match status" value="1"/>
</dbReference>
<feature type="modified residue" description="4-aspartylphosphate" evidence="14">
    <location>
        <position position="847"/>
    </location>
</feature>
<dbReference type="Pfam" id="PF02518">
    <property type="entry name" value="HATPase_c"/>
    <property type="match status" value="1"/>
</dbReference>
<gene>
    <name evidence="20" type="ORF">F4559_002878</name>
</gene>
<evidence type="ECO:0000256" key="10">
    <source>
        <dbReference type="ARBA" id="ARBA00023012"/>
    </source>
</evidence>
<comment type="similarity">
    <text evidence="3">In the N-terminal section; belongs to the phytochrome family.</text>
</comment>
<evidence type="ECO:0000256" key="14">
    <source>
        <dbReference type="PROSITE-ProRule" id="PRU00169"/>
    </source>
</evidence>
<dbReference type="SMART" id="SM00091">
    <property type="entry name" value="PAS"/>
    <property type="match status" value="1"/>
</dbReference>
<dbReference type="InterPro" id="IPR036890">
    <property type="entry name" value="HATPase_C_sf"/>
</dbReference>
<dbReference type="CDD" id="cd17546">
    <property type="entry name" value="REC_hyHK_CKI1_RcsC-like"/>
    <property type="match status" value="1"/>
</dbReference>
<evidence type="ECO:0000256" key="6">
    <source>
        <dbReference type="ARBA" id="ARBA00022679"/>
    </source>
</evidence>
<evidence type="ECO:0000259" key="19">
    <source>
        <dbReference type="PROSITE" id="PS50113"/>
    </source>
</evidence>
<protein>
    <recommendedName>
        <fullName evidence="13">Circadian input-output histidine kinase CikA</fullName>
        <ecNumber evidence="4">2.7.13.3</ecNumber>
    </recommendedName>
    <alternativeName>
        <fullName evidence="12">Sensory/regulatory protein RpfC</fullName>
    </alternativeName>
</protein>
<keyword evidence="5 14" id="KW-0597">Phosphoprotein</keyword>
<dbReference type="PANTHER" id="PTHR45339:SF5">
    <property type="entry name" value="HISTIDINE KINASE"/>
    <property type="match status" value="1"/>
</dbReference>
<feature type="transmembrane region" description="Helical" evidence="15">
    <location>
        <begin position="149"/>
        <end position="167"/>
    </location>
</feature>
<evidence type="ECO:0000256" key="4">
    <source>
        <dbReference type="ARBA" id="ARBA00012438"/>
    </source>
</evidence>
<evidence type="ECO:0000256" key="8">
    <source>
        <dbReference type="ARBA" id="ARBA00022777"/>
    </source>
</evidence>
<dbReference type="InterPro" id="IPR000700">
    <property type="entry name" value="PAS-assoc_C"/>
</dbReference>
<evidence type="ECO:0000256" key="1">
    <source>
        <dbReference type="ARBA" id="ARBA00000085"/>
    </source>
</evidence>
<organism evidence="20 21">
    <name type="scientific">Saccharothrix violaceirubra</name>
    <dbReference type="NCBI Taxonomy" id="413306"/>
    <lineage>
        <taxon>Bacteria</taxon>
        <taxon>Bacillati</taxon>
        <taxon>Actinomycetota</taxon>
        <taxon>Actinomycetes</taxon>
        <taxon>Pseudonocardiales</taxon>
        <taxon>Pseudonocardiaceae</taxon>
        <taxon>Saccharothrix</taxon>
    </lineage>
</organism>
<dbReference type="CDD" id="cd00082">
    <property type="entry name" value="HisKA"/>
    <property type="match status" value="1"/>
</dbReference>
<dbReference type="RefSeq" id="WP_184669093.1">
    <property type="nucleotide sequence ID" value="NZ_BAABAI010000029.1"/>
</dbReference>
<evidence type="ECO:0000259" key="16">
    <source>
        <dbReference type="PROSITE" id="PS50109"/>
    </source>
</evidence>
<keyword evidence="8" id="KW-0418">Kinase</keyword>
<dbReference type="GO" id="GO:0005524">
    <property type="term" value="F:ATP binding"/>
    <property type="evidence" value="ECO:0007669"/>
    <property type="project" value="UniProtKB-KW"/>
</dbReference>
<keyword evidence="21" id="KW-1185">Reference proteome</keyword>
<evidence type="ECO:0000256" key="11">
    <source>
        <dbReference type="ARBA" id="ARBA00064003"/>
    </source>
</evidence>
<dbReference type="SUPFAM" id="SSF47384">
    <property type="entry name" value="Homodimeric domain of signal transducing histidine kinase"/>
    <property type="match status" value="1"/>
</dbReference>
<proteinExistence type="inferred from homology"/>
<dbReference type="FunFam" id="3.30.565.10:FF:000010">
    <property type="entry name" value="Sensor histidine kinase RcsC"/>
    <property type="match status" value="1"/>
</dbReference>
<dbReference type="InterPro" id="IPR000014">
    <property type="entry name" value="PAS"/>
</dbReference>
<feature type="transmembrane region" description="Helical" evidence="15">
    <location>
        <begin position="16"/>
        <end position="38"/>
    </location>
</feature>
<dbReference type="AlphaFoldDB" id="A0A7W7T2S6"/>
<dbReference type="CDD" id="cd16922">
    <property type="entry name" value="HATPase_EvgS-ArcB-TorS-like"/>
    <property type="match status" value="1"/>
</dbReference>
<feature type="transmembrane region" description="Helical" evidence="15">
    <location>
        <begin position="212"/>
        <end position="230"/>
    </location>
</feature>
<evidence type="ECO:0000256" key="9">
    <source>
        <dbReference type="ARBA" id="ARBA00022840"/>
    </source>
</evidence>
<feature type="domain" description="PAC" evidence="19">
    <location>
        <begin position="344"/>
        <end position="396"/>
    </location>
</feature>
<dbReference type="InterPro" id="IPR036097">
    <property type="entry name" value="HisK_dim/P_sf"/>
</dbReference>
<dbReference type="SMART" id="SM00388">
    <property type="entry name" value="HisKA"/>
    <property type="match status" value="1"/>
</dbReference>
<dbReference type="GO" id="GO:0005886">
    <property type="term" value="C:plasma membrane"/>
    <property type="evidence" value="ECO:0007669"/>
    <property type="project" value="UniProtKB-SubCell"/>
</dbReference>
<keyword evidence="15" id="KW-0812">Transmembrane</keyword>
<dbReference type="InterPro" id="IPR005467">
    <property type="entry name" value="His_kinase_dom"/>
</dbReference>
<dbReference type="Gene3D" id="3.30.450.20">
    <property type="entry name" value="PAS domain"/>
    <property type="match status" value="1"/>
</dbReference>
<dbReference type="SMART" id="SM00387">
    <property type="entry name" value="HATPase_c"/>
    <property type="match status" value="1"/>
</dbReference>
<dbReference type="InterPro" id="IPR003594">
    <property type="entry name" value="HATPase_dom"/>
</dbReference>
<dbReference type="Pfam" id="PF13426">
    <property type="entry name" value="PAS_9"/>
    <property type="match status" value="1"/>
</dbReference>
<dbReference type="Pfam" id="PF00072">
    <property type="entry name" value="Response_reg"/>
    <property type="match status" value="1"/>
</dbReference>
<accession>A0A7W7T2S6</accession>
<comment type="subcellular location">
    <subcellularLocation>
        <location evidence="2">Cell membrane</location>
    </subcellularLocation>
</comment>
<feature type="transmembrane region" description="Helical" evidence="15">
    <location>
        <begin position="82"/>
        <end position="103"/>
    </location>
</feature>
<dbReference type="FunFam" id="1.10.287.130:FF:000002">
    <property type="entry name" value="Two-component osmosensing histidine kinase"/>
    <property type="match status" value="1"/>
</dbReference>
<dbReference type="InterPro" id="IPR004358">
    <property type="entry name" value="Sig_transdc_His_kin-like_C"/>
</dbReference>
<dbReference type="InterPro" id="IPR011006">
    <property type="entry name" value="CheY-like_superfamily"/>
</dbReference>
<reference evidence="20 21" key="1">
    <citation type="submission" date="2020-08" db="EMBL/GenBank/DDBJ databases">
        <title>Sequencing the genomes of 1000 actinobacteria strains.</title>
        <authorList>
            <person name="Klenk H.-P."/>
        </authorList>
    </citation>
    <scope>NUCLEOTIDE SEQUENCE [LARGE SCALE GENOMIC DNA]</scope>
    <source>
        <strain evidence="20 21">DSM 45084</strain>
    </source>
</reference>
<dbReference type="SUPFAM" id="SSF52172">
    <property type="entry name" value="CheY-like"/>
    <property type="match status" value="2"/>
</dbReference>
<dbReference type="InterPro" id="IPR001789">
    <property type="entry name" value="Sig_transdc_resp-reg_receiver"/>
</dbReference>
<feature type="domain" description="PAS" evidence="18">
    <location>
        <begin position="269"/>
        <end position="322"/>
    </location>
</feature>
<feature type="domain" description="Histidine kinase" evidence="16">
    <location>
        <begin position="414"/>
        <end position="637"/>
    </location>
</feature>
<keyword evidence="10" id="KW-0902">Two-component regulatory system</keyword>
<dbReference type="GO" id="GO:0000155">
    <property type="term" value="F:phosphorelay sensor kinase activity"/>
    <property type="evidence" value="ECO:0007669"/>
    <property type="project" value="InterPro"/>
</dbReference>
<keyword evidence="15" id="KW-1133">Transmembrane helix</keyword>
<evidence type="ECO:0000259" key="17">
    <source>
        <dbReference type="PROSITE" id="PS50110"/>
    </source>
</evidence>
<keyword evidence="6" id="KW-0808">Transferase</keyword>
<dbReference type="PROSITE" id="PS50110">
    <property type="entry name" value="RESPONSE_REGULATORY"/>
    <property type="match status" value="2"/>
</dbReference>
<dbReference type="EMBL" id="JACHJS010000001">
    <property type="protein sequence ID" value="MBB4965519.1"/>
    <property type="molecule type" value="Genomic_DNA"/>
</dbReference>
<comment type="caution">
    <text evidence="20">The sequence shown here is derived from an EMBL/GenBank/DDBJ whole genome shotgun (WGS) entry which is preliminary data.</text>
</comment>
<dbReference type="Pfam" id="PF00512">
    <property type="entry name" value="HisKA"/>
    <property type="match status" value="1"/>
</dbReference>
<comment type="subunit">
    <text evidence="11">At low DSF concentrations, interacts with RpfF.</text>
</comment>
<dbReference type="CDD" id="cd00130">
    <property type="entry name" value="PAS"/>
    <property type="match status" value="1"/>
</dbReference>
<comment type="catalytic activity">
    <reaction evidence="1">
        <text>ATP + protein L-histidine = ADP + protein N-phospho-L-histidine.</text>
        <dbReference type="EC" id="2.7.13.3"/>
    </reaction>
</comment>
<keyword evidence="7" id="KW-0547">Nucleotide-binding</keyword>